<sequence length="63" mass="6612">MAHGTSGGPTTKAMVPLIPFIPAKPQVEKKQQPVIGTPGSNGRTEQSGASGLCPRRKTVTQER</sequence>
<name>A0ABY7FN77_MYAAR</name>
<dbReference type="Proteomes" id="UP001164746">
    <property type="component" value="Chromosome 13"/>
</dbReference>
<proteinExistence type="predicted"/>
<reference evidence="2" key="1">
    <citation type="submission" date="2022-11" db="EMBL/GenBank/DDBJ databases">
        <title>Centuries of genome instability and evolution in soft-shell clam transmissible cancer (bioRxiv).</title>
        <authorList>
            <person name="Hart S.F.M."/>
            <person name="Yonemitsu M.A."/>
            <person name="Giersch R.M."/>
            <person name="Beal B.F."/>
            <person name="Arriagada G."/>
            <person name="Davis B.W."/>
            <person name="Ostrander E.A."/>
            <person name="Goff S.P."/>
            <person name="Metzger M.J."/>
        </authorList>
    </citation>
    <scope>NUCLEOTIDE SEQUENCE</scope>
    <source>
        <strain evidence="2">MELC-2E11</strain>
        <tissue evidence="2">Siphon/mantle</tissue>
    </source>
</reference>
<protein>
    <submittedName>
        <fullName evidence="2">Uncharacterized protein</fullName>
    </submittedName>
</protein>
<evidence type="ECO:0000256" key="1">
    <source>
        <dbReference type="SAM" id="MobiDB-lite"/>
    </source>
</evidence>
<feature type="region of interest" description="Disordered" evidence="1">
    <location>
        <begin position="23"/>
        <end position="63"/>
    </location>
</feature>
<gene>
    <name evidence="2" type="ORF">MAR_037337</name>
</gene>
<accession>A0ABY7FN77</accession>
<keyword evidence="3" id="KW-1185">Reference proteome</keyword>
<feature type="compositionally biased region" description="Polar residues" evidence="1">
    <location>
        <begin position="38"/>
        <end position="49"/>
    </location>
</feature>
<feature type="compositionally biased region" description="Basic residues" evidence="1">
    <location>
        <begin position="54"/>
        <end position="63"/>
    </location>
</feature>
<dbReference type="EMBL" id="CP111024">
    <property type="protein sequence ID" value="WAR23668.1"/>
    <property type="molecule type" value="Genomic_DNA"/>
</dbReference>
<organism evidence="2 3">
    <name type="scientific">Mya arenaria</name>
    <name type="common">Soft-shell clam</name>
    <dbReference type="NCBI Taxonomy" id="6604"/>
    <lineage>
        <taxon>Eukaryota</taxon>
        <taxon>Metazoa</taxon>
        <taxon>Spiralia</taxon>
        <taxon>Lophotrochozoa</taxon>
        <taxon>Mollusca</taxon>
        <taxon>Bivalvia</taxon>
        <taxon>Autobranchia</taxon>
        <taxon>Heteroconchia</taxon>
        <taxon>Euheterodonta</taxon>
        <taxon>Imparidentia</taxon>
        <taxon>Neoheterodontei</taxon>
        <taxon>Myida</taxon>
        <taxon>Myoidea</taxon>
        <taxon>Myidae</taxon>
        <taxon>Mya</taxon>
    </lineage>
</organism>
<evidence type="ECO:0000313" key="2">
    <source>
        <dbReference type="EMBL" id="WAR23668.1"/>
    </source>
</evidence>
<evidence type="ECO:0000313" key="3">
    <source>
        <dbReference type="Proteomes" id="UP001164746"/>
    </source>
</evidence>